<protein>
    <submittedName>
        <fullName evidence="2">PadR family transcriptional regulator</fullName>
    </submittedName>
</protein>
<gene>
    <name evidence="2" type="ORF">U6N30_10465</name>
</gene>
<dbReference type="InterPro" id="IPR005149">
    <property type="entry name" value="Tscrpt_reg_PadR_N"/>
</dbReference>
<dbReference type="PANTHER" id="PTHR43252">
    <property type="entry name" value="TRANSCRIPTIONAL REGULATOR YQJI"/>
    <property type="match status" value="1"/>
</dbReference>
<keyword evidence="3" id="KW-1185">Reference proteome</keyword>
<evidence type="ECO:0000259" key="1">
    <source>
        <dbReference type="Pfam" id="PF03551"/>
    </source>
</evidence>
<dbReference type="SUPFAM" id="SSF46785">
    <property type="entry name" value="Winged helix' DNA-binding domain"/>
    <property type="match status" value="1"/>
</dbReference>
<accession>A0ABZ1B547</accession>
<dbReference type="EMBL" id="CP141261">
    <property type="protein sequence ID" value="WRL65930.1"/>
    <property type="molecule type" value="Genomic_DNA"/>
</dbReference>
<sequence length="179" mass="20055">MSLPQTLLGLLEREPRHGYDLKREYDAHFGERRPVKSAQVYATLGRLLRDGEILVLGTERVDGPDRTSYALSAEGVTQLERWLAEPEPATPYLQSAVYVKVVLALRSGRPAEHILDAQRQAHLTLMRELTARKRGADLATTLACDFTLFHLEADLRWLEHTAARLDRLATELTGNGGGR</sequence>
<dbReference type="InterPro" id="IPR036388">
    <property type="entry name" value="WH-like_DNA-bd_sf"/>
</dbReference>
<dbReference type="Proteomes" id="UP001324287">
    <property type="component" value="Chromosome"/>
</dbReference>
<reference evidence="2 3" key="1">
    <citation type="submission" date="2023-12" db="EMBL/GenBank/DDBJ databases">
        <title>Blastococcus brunescens sp. nov., an actonobacterium isolated from sandstone collected in sahara desert.</title>
        <authorList>
            <person name="Gtari M."/>
            <person name="Ghodhbane F."/>
        </authorList>
    </citation>
    <scope>NUCLEOTIDE SEQUENCE [LARGE SCALE GENOMIC DNA]</scope>
    <source>
        <strain evidence="2 3">BMG 8361</strain>
    </source>
</reference>
<evidence type="ECO:0000313" key="3">
    <source>
        <dbReference type="Proteomes" id="UP001324287"/>
    </source>
</evidence>
<proteinExistence type="predicted"/>
<dbReference type="Gene3D" id="1.10.10.10">
    <property type="entry name" value="Winged helix-like DNA-binding domain superfamily/Winged helix DNA-binding domain"/>
    <property type="match status" value="1"/>
</dbReference>
<name>A0ABZ1B547_9ACTN</name>
<evidence type="ECO:0000313" key="2">
    <source>
        <dbReference type="EMBL" id="WRL65930.1"/>
    </source>
</evidence>
<dbReference type="Pfam" id="PF03551">
    <property type="entry name" value="PadR"/>
    <property type="match status" value="1"/>
</dbReference>
<dbReference type="PANTHER" id="PTHR43252:SF6">
    <property type="entry name" value="NEGATIVE TRANSCRIPTION REGULATOR PADR"/>
    <property type="match status" value="1"/>
</dbReference>
<feature type="domain" description="Transcription regulator PadR N-terminal" evidence="1">
    <location>
        <begin position="7"/>
        <end position="80"/>
    </location>
</feature>
<organism evidence="2 3">
    <name type="scientific">Blastococcus brunescens</name>
    <dbReference type="NCBI Taxonomy" id="1564165"/>
    <lineage>
        <taxon>Bacteria</taxon>
        <taxon>Bacillati</taxon>
        <taxon>Actinomycetota</taxon>
        <taxon>Actinomycetes</taxon>
        <taxon>Geodermatophilales</taxon>
        <taxon>Geodermatophilaceae</taxon>
        <taxon>Blastococcus</taxon>
    </lineage>
</organism>
<dbReference type="InterPro" id="IPR036390">
    <property type="entry name" value="WH_DNA-bd_sf"/>
</dbReference>
<dbReference type="RefSeq" id="WP_324277247.1">
    <property type="nucleotide sequence ID" value="NZ_CP141261.1"/>
</dbReference>